<keyword evidence="3" id="KW-1185">Reference proteome</keyword>
<dbReference type="GO" id="GO:0006508">
    <property type="term" value="P:proteolysis"/>
    <property type="evidence" value="ECO:0007669"/>
    <property type="project" value="UniProtKB-KW"/>
</dbReference>
<dbReference type="Gene3D" id="3.90.70.10">
    <property type="entry name" value="Cysteine proteinases"/>
    <property type="match status" value="1"/>
</dbReference>
<gene>
    <name evidence="2" type="ORF">SAMN05421684_4999</name>
</gene>
<dbReference type="Proteomes" id="UP000199632">
    <property type="component" value="Unassembled WGS sequence"/>
</dbReference>
<keyword evidence="2" id="KW-0378">Hydrolase</keyword>
<evidence type="ECO:0000313" key="3">
    <source>
        <dbReference type="Proteomes" id="UP000199632"/>
    </source>
</evidence>
<keyword evidence="2" id="KW-0645">Protease</keyword>
<proteinExistence type="predicted"/>
<organism evidence="2 3">
    <name type="scientific">Asanoa ishikariensis</name>
    <dbReference type="NCBI Taxonomy" id="137265"/>
    <lineage>
        <taxon>Bacteria</taxon>
        <taxon>Bacillati</taxon>
        <taxon>Actinomycetota</taxon>
        <taxon>Actinomycetes</taxon>
        <taxon>Micromonosporales</taxon>
        <taxon>Micromonosporaceae</taxon>
        <taxon>Asanoa</taxon>
    </lineage>
</organism>
<feature type="chain" id="PRO_5011650574" evidence="1">
    <location>
        <begin position="32"/>
        <end position="189"/>
    </location>
</feature>
<dbReference type="STRING" id="137265.SAMN05421684_4999"/>
<name>A0A1H3SZV2_9ACTN</name>
<keyword evidence="1" id="KW-0732">Signal</keyword>
<reference evidence="3" key="1">
    <citation type="submission" date="2016-10" db="EMBL/GenBank/DDBJ databases">
        <authorList>
            <person name="Varghese N."/>
            <person name="Submissions S."/>
        </authorList>
    </citation>
    <scope>NUCLEOTIDE SEQUENCE [LARGE SCALE GENOMIC DNA]</scope>
    <source>
        <strain evidence="3">DSM 44718</strain>
    </source>
</reference>
<dbReference type="InterPro" id="IPR022118">
    <property type="entry name" value="Peptidase_C70_AvrRpt2"/>
</dbReference>
<feature type="signal peptide" evidence="1">
    <location>
        <begin position="1"/>
        <end position="31"/>
    </location>
</feature>
<dbReference type="Pfam" id="PF12385">
    <property type="entry name" value="Peptidase_C70"/>
    <property type="match status" value="1"/>
</dbReference>
<dbReference type="AlphaFoldDB" id="A0A1H3SZV2"/>
<evidence type="ECO:0000256" key="1">
    <source>
        <dbReference type="SAM" id="SignalP"/>
    </source>
</evidence>
<accession>A0A1H3SZV2</accession>
<protein>
    <submittedName>
        <fullName evidence="2">Papain-like cysteine protease AvrRpt2</fullName>
    </submittedName>
</protein>
<sequence>MNLQRSLATRVLAVLSITVGMVFTAPSAANAVEKVLSVTAYAQENSNWCWAASAKMIIRYQTGSTIAQCQLVKDGKNSSSCGNVTGTTANVMNALNKRGVNPGTEVVLSWAYVVSEMDVNRPVYSRIVWRSNGAGHAHVVRGYYNTGYSYGLSYIDPATGTSTSREWGSYANNTSFYAASGTLIHLYRK</sequence>
<evidence type="ECO:0000313" key="2">
    <source>
        <dbReference type="EMBL" id="SDZ43546.1"/>
    </source>
</evidence>
<dbReference type="EMBL" id="FNQB01000003">
    <property type="protein sequence ID" value="SDZ43546.1"/>
    <property type="molecule type" value="Genomic_DNA"/>
</dbReference>
<dbReference type="GO" id="GO:0008233">
    <property type="term" value="F:peptidase activity"/>
    <property type="evidence" value="ECO:0007669"/>
    <property type="project" value="UniProtKB-KW"/>
</dbReference>